<accession>A0A9P3UQR7</accession>
<name>A0A9P3UQR7_LYOSH</name>
<protein>
    <submittedName>
        <fullName evidence="2">Uncharacterized protein</fullName>
    </submittedName>
</protein>
<reference evidence="2" key="1">
    <citation type="submission" date="2022-07" db="EMBL/GenBank/DDBJ databases">
        <title>The genome of Lyophyllum shimeji provides insight into the initial evolution of ectomycorrhizal fungal genome.</title>
        <authorList>
            <person name="Kobayashi Y."/>
            <person name="Shibata T."/>
            <person name="Hirakawa H."/>
            <person name="Shigenobu S."/>
            <person name="Nishiyama T."/>
            <person name="Yamada A."/>
            <person name="Hasebe M."/>
            <person name="Kawaguchi M."/>
        </authorList>
    </citation>
    <scope>NUCLEOTIDE SEQUENCE</scope>
    <source>
        <strain evidence="2">AT787</strain>
    </source>
</reference>
<evidence type="ECO:0000313" key="2">
    <source>
        <dbReference type="EMBL" id="GLB41532.1"/>
    </source>
</evidence>
<evidence type="ECO:0000313" key="3">
    <source>
        <dbReference type="Proteomes" id="UP001063166"/>
    </source>
</evidence>
<comment type="caution">
    <text evidence="2">The sequence shown here is derived from an EMBL/GenBank/DDBJ whole genome shotgun (WGS) entry which is preliminary data.</text>
</comment>
<dbReference type="OrthoDB" id="3204217at2759"/>
<evidence type="ECO:0000256" key="1">
    <source>
        <dbReference type="SAM" id="MobiDB-lite"/>
    </source>
</evidence>
<organism evidence="2 3">
    <name type="scientific">Lyophyllum shimeji</name>
    <name type="common">Hon-shimeji</name>
    <name type="synonym">Tricholoma shimeji</name>
    <dbReference type="NCBI Taxonomy" id="47721"/>
    <lineage>
        <taxon>Eukaryota</taxon>
        <taxon>Fungi</taxon>
        <taxon>Dikarya</taxon>
        <taxon>Basidiomycota</taxon>
        <taxon>Agaricomycotina</taxon>
        <taxon>Agaricomycetes</taxon>
        <taxon>Agaricomycetidae</taxon>
        <taxon>Agaricales</taxon>
        <taxon>Tricholomatineae</taxon>
        <taxon>Lyophyllaceae</taxon>
        <taxon>Lyophyllum</taxon>
    </lineage>
</organism>
<feature type="compositionally biased region" description="Acidic residues" evidence="1">
    <location>
        <begin position="552"/>
        <end position="568"/>
    </location>
</feature>
<dbReference type="Proteomes" id="UP001063166">
    <property type="component" value="Unassembled WGS sequence"/>
</dbReference>
<sequence length="574" mass="63651">MLPLSTGHRRDRPKGLWKARVMAMPARNLHERQPAGPPSESDTDDDDASTSTADIQRCSSSLDSLSDDEEIYYWDYSRRCSPYPDRESNWATSRKVMDTSTTAGPGTLPTQESCDYEDWEDLKELFAKAADQYENTEASEALPILRGVIHECHRFLLAYEDPSELFFNPPQINTQTSQYDDTAPSMLLAAAAPKERKCKCVELPTAFHVILGTTLFLFGNLIAHEPSLALEGEPDNPVPYWLAALDVFETGESLPSRTSGLCSDMPEDWRMAIVWGRTLVCLADEAVTRALKEANNRNGDSHPAPLWDDDPEWPPESPFAAIAARRPPVSRRISLTTTTPQELMVLAMDQFSRGIFHMPHPRHNTHSKAAQDQPHPPTVAAGAAAVVPPIGGPESSFSRAKELFTIASEVLLLAEKMPVPAERQQWAGWADSVFNQMKMEADMDAWRGPINSARGRCWLVVGSARIEEIEAAIERGDINLAASEEAQEAREGLAMAVEFFERAKGSASGVSTDEQEDRELKALLAEALLTFGNLTPDETKREELYARAQVEGGEDYLMEEDDDDDDGDEIMHDG</sequence>
<dbReference type="EMBL" id="BRPK01000010">
    <property type="protein sequence ID" value="GLB41532.1"/>
    <property type="molecule type" value="Genomic_DNA"/>
</dbReference>
<feature type="compositionally biased region" description="Low complexity" evidence="1">
    <location>
        <begin position="49"/>
        <end position="62"/>
    </location>
</feature>
<gene>
    <name evidence="2" type="ORF">LshimejAT787_1001320</name>
</gene>
<feature type="region of interest" description="Disordered" evidence="1">
    <location>
        <begin position="550"/>
        <end position="574"/>
    </location>
</feature>
<feature type="region of interest" description="Disordered" evidence="1">
    <location>
        <begin position="23"/>
        <end position="62"/>
    </location>
</feature>
<dbReference type="AlphaFoldDB" id="A0A9P3UQR7"/>
<proteinExistence type="predicted"/>
<keyword evidence="3" id="KW-1185">Reference proteome</keyword>